<dbReference type="GO" id="GO:0004156">
    <property type="term" value="F:dihydropteroate synthase activity"/>
    <property type="evidence" value="ECO:0007669"/>
    <property type="project" value="UniProtKB-EC"/>
</dbReference>
<dbReference type="PANTHER" id="PTHR20941">
    <property type="entry name" value="FOLATE SYNTHESIS PROTEINS"/>
    <property type="match status" value="1"/>
</dbReference>
<comment type="pathway">
    <text evidence="3">Cofactor biosynthesis; tetrahydrofolate biosynthesis; 7,8-dihydrofolate from 2-amino-4-hydroxy-6-hydroxymethyl-7,8-dihydropteridine diphosphate and 4-aminobenzoate: step 1/2.</text>
</comment>
<evidence type="ECO:0000256" key="7">
    <source>
        <dbReference type="ARBA" id="ARBA00022842"/>
    </source>
</evidence>
<reference evidence="10" key="1">
    <citation type="submission" date="2018-05" db="EMBL/GenBank/DDBJ databases">
        <authorList>
            <person name="Lanie J.A."/>
            <person name="Ng W.-L."/>
            <person name="Kazmierczak K.M."/>
            <person name="Andrzejewski T.M."/>
            <person name="Davidsen T.M."/>
            <person name="Wayne K.J."/>
            <person name="Tettelin H."/>
            <person name="Glass J.I."/>
            <person name="Rusch D."/>
            <person name="Podicherti R."/>
            <person name="Tsui H.-C.T."/>
            <person name="Winkler M.E."/>
        </authorList>
    </citation>
    <scope>NUCLEOTIDE SEQUENCE</scope>
</reference>
<evidence type="ECO:0000256" key="1">
    <source>
        <dbReference type="ARBA" id="ARBA00000012"/>
    </source>
</evidence>
<sequence length="339" mass="36240">IDAGRGLPLAGHAAFTSCQVIRRHGKAIRVESVMTIEAFLQWRQEIGPVSNSRIQELLVDLGRERVAIAGISFFEPVIAGVVNVTPDSFSGDKECVSADQAIARGRELFRVGAGFIDVGGESTRPGAERVSPVVEQSRVIPVIRALAADRIPISIDTYHPETMLGAVANGASIINDVSALTHQVNSARIAASTHTAIVLVHSQKSNVTEDDPVYGRIAIDIYDRLAQRINAACASGIPRNKIVVDPGLGFAKTSTNNFQVLDWLGLYHGLGCPIMIGASRKFGRLAPDASARERLAGSVATALHAVDQGVQIIRAHDVRETVQALGVRRAIRDASNELL</sequence>
<dbReference type="AlphaFoldDB" id="A0A382PJS7"/>
<evidence type="ECO:0000256" key="8">
    <source>
        <dbReference type="ARBA" id="ARBA00022909"/>
    </source>
</evidence>
<dbReference type="NCBIfam" id="TIGR01496">
    <property type="entry name" value="DHPS"/>
    <property type="match status" value="1"/>
</dbReference>
<comment type="cofactor">
    <cofactor evidence="2">
        <name>Mg(2+)</name>
        <dbReference type="ChEBI" id="CHEBI:18420"/>
    </cofactor>
</comment>
<name>A0A382PJS7_9ZZZZ</name>
<evidence type="ECO:0000256" key="5">
    <source>
        <dbReference type="ARBA" id="ARBA00022679"/>
    </source>
</evidence>
<dbReference type="EMBL" id="UINC01107560">
    <property type="protein sequence ID" value="SVC73030.1"/>
    <property type="molecule type" value="Genomic_DNA"/>
</dbReference>
<dbReference type="Pfam" id="PF00809">
    <property type="entry name" value="Pterin_bind"/>
    <property type="match status" value="1"/>
</dbReference>
<dbReference type="PANTHER" id="PTHR20941:SF1">
    <property type="entry name" value="FOLIC ACID SYNTHESIS PROTEIN FOL1"/>
    <property type="match status" value="1"/>
</dbReference>
<feature type="domain" description="Pterin-binding" evidence="9">
    <location>
        <begin position="76"/>
        <end position="326"/>
    </location>
</feature>
<feature type="non-terminal residue" evidence="10">
    <location>
        <position position="1"/>
    </location>
</feature>
<proteinExistence type="predicted"/>
<dbReference type="GO" id="GO:0046656">
    <property type="term" value="P:folic acid biosynthetic process"/>
    <property type="evidence" value="ECO:0007669"/>
    <property type="project" value="UniProtKB-KW"/>
</dbReference>
<protein>
    <recommendedName>
        <fullName evidence="4">dihydropteroate synthase</fullName>
        <ecNumber evidence="4">2.5.1.15</ecNumber>
    </recommendedName>
</protein>
<dbReference type="InterPro" id="IPR011005">
    <property type="entry name" value="Dihydropteroate_synth-like_sf"/>
</dbReference>
<dbReference type="Gene3D" id="3.20.20.20">
    <property type="entry name" value="Dihydropteroate synthase-like"/>
    <property type="match status" value="1"/>
</dbReference>
<evidence type="ECO:0000256" key="2">
    <source>
        <dbReference type="ARBA" id="ARBA00001946"/>
    </source>
</evidence>
<accession>A0A382PJS7</accession>
<dbReference type="GO" id="GO:0005829">
    <property type="term" value="C:cytosol"/>
    <property type="evidence" value="ECO:0007669"/>
    <property type="project" value="TreeGrafter"/>
</dbReference>
<dbReference type="CDD" id="cd00739">
    <property type="entry name" value="DHPS"/>
    <property type="match status" value="1"/>
</dbReference>
<evidence type="ECO:0000313" key="10">
    <source>
        <dbReference type="EMBL" id="SVC73030.1"/>
    </source>
</evidence>
<dbReference type="GO" id="GO:0046872">
    <property type="term" value="F:metal ion binding"/>
    <property type="evidence" value="ECO:0007669"/>
    <property type="project" value="UniProtKB-KW"/>
</dbReference>
<dbReference type="InterPro" id="IPR006390">
    <property type="entry name" value="DHP_synth_dom"/>
</dbReference>
<keyword evidence="7" id="KW-0460">Magnesium</keyword>
<keyword evidence="6" id="KW-0479">Metal-binding</keyword>
<evidence type="ECO:0000259" key="9">
    <source>
        <dbReference type="PROSITE" id="PS50972"/>
    </source>
</evidence>
<dbReference type="InterPro" id="IPR000489">
    <property type="entry name" value="Pterin-binding_dom"/>
</dbReference>
<evidence type="ECO:0000256" key="3">
    <source>
        <dbReference type="ARBA" id="ARBA00004763"/>
    </source>
</evidence>
<evidence type="ECO:0000256" key="6">
    <source>
        <dbReference type="ARBA" id="ARBA00022723"/>
    </source>
</evidence>
<comment type="catalytic activity">
    <reaction evidence="1">
        <text>(7,8-dihydropterin-6-yl)methyl diphosphate + 4-aminobenzoate = 7,8-dihydropteroate + diphosphate</text>
        <dbReference type="Rhea" id="RHEA:19949"/>
        <dbReference type="ChEBI" id="CHEBI:17836"/>
        <dbReference type="ChEBI" id="CHEBI:17839"/>
        <dbReference type="ChEBI" id="CHEBI:33019"/>
        <dbReference type="ChEBI" id="CHEBI:72950"/>
        <dbReference type="EC" id="2.5.1.15"/>
    </reaction>
</comment>
<evidence type="ECO:0000256" key="4">
    <source>
        <dbReference type="ARBA" id="ARBA00012458"/>
    </source>
</evidence>
<dbReference type="PROSITE" id="PS50972">
    <property type="entry name" value="PTERIN_BINDING"/>
    <property type="match status" value="1"/>
</dbReference>
<organism evidence="10">
    <name type="scientific">marine metagenome</name>
    <dbReference type="NCBI Taxonomy" id="408172"/>
    <lineage>
        <taxon>unclassified sequences</taxon>
        <taxon>metagenomes</taxon>
        <taxon>ecological metagenomes</taxon>
    </lineage>
</organism>
<dbReference type="InterPro" id="IPR045031">
    <property type="entry name" value="DHP_synth-like"/>
</dbReference>
<dbReference type="EC" id="2.5.1.15" evidence="4"/>
<keyword evidence="8" id="KW-0289">Folate biosynthesis</keyword>
<keyword evidence="5" id="KW-0808">Transferase</keyword>
<dbReference type="SUPFAM" id="SSF51717">
    <property type="entry name" value="Dihydropteroate synthetase-like"/>
    <property type="match status" value="1"/>
</dbReference>
<dbReference type="GO" id="GO:0046654">
    <property type="term" value="P:tetrahydrofolate biosynthetic process"/>
    <property type="evidence" value="ECO:0007669"/>
    <property type="project" value="TreeGrafter"/>
</dbReference>
<gene>
    <name evidence="10" type="ORF">METZ01_LOCUS325884</name>
</gene>